<feature type="compositionally biased region" description="Polar residues" evidence="1">
    <location>
        <begin position="87"/>
        <end position="107"/>
    </location>
</feature>
<reference evidence="2 3" key="1">
    <citation type="submission" date="2014-03" db="EMBL/GenBank/DDBJ databases">
        <title>Genomics of Bifidobacteria.</title>
        <authorList>
            <person name="Ventura M."/>
            <person name="Milani C."/>
            <person name="Lugli G.A."/>
        </authorList>
    </citation>
    <scope>NUCLEOTIDE SEQUENCE [LARGE SCALE GENOMIC DNA]</scope>
    <source>
        <strain evidence="2 3">LMG 21395</strain>
    </source>
</reference>
<dbReference type="Proteomes" id="UP000029003">
    <property type="component" value="Unassembled WGS sequence"/>
</dbReference>
<evidence type="ECO:0000256" key="1">
    <source>
        <dbReference type="SAM" id="MobiDB-lite"/>
    </source>
</evidence>
<gene>
    <name evidence="2" type="ORF">THER5_0105</name>
</gene>
<proteinExistence type="predicted"/>
<sequence>MKRIFSIRNITDHARCCHFGRPALGDYSARAGRCVSRDSYCHLQAEQYGGFQPTGPHCVNESSHDDARNLPGTSSRPWNRSLCEPELTQSPSDAVTQQTAASQTVIV</sequence>
<evidence type="ECO:0000313" key="3">
    <source>
        <dbReference type="Proteomes" id="UP000029003"/>
    </source>
</evidence>
<evidence type="ECO:0000313" key="2">
    <source>
        <dbReference type="EMBL" id="KFJ01926.1"/>
    </source>
</evidence>
<accession>A0A087E2C5</accession>
<dbReference type="AlphaFoldDB" id="A0A087E2C5"/>
<organism evidence="2 3">
    <name type="scientific">Bifidobacterium thermacidophilum subsp. thermacidophilum</name>
    <dbReference type="NCBI Taxonomy" id="79262"/>
    <lineage>
        <taxon>Bacteria</taxon>
        <taxon>Bacillati</taxon>
        <taxon>Actinomycetota</taxon>
        <taxon>Actinomycetes</taxon>
        <taxon>Bifidobacteriales</taxon>
        <taxon>Bifidobacteriaceae</taxon>
        <taxon>Bifidobacterium</taxon>
    </lineage>
</organism>
<dbReference type="EMBL" id="JGZT01000007">
    <property type="protein sequence ID" value="KFJ01926.1"/>
    <property type="molecule type" value="Genomic_DNA"/>
</dbReference>
<name>A0A087E2C5_9BIFI</name>
<feature type="region of interest" description="Disordered" evidence="1">
    <location>
        <begin position="54"/>
        <end position="107"/>
    </location>
</feature>
<protein>
    <submittedName>
        <fullName evidence="2">Uncharacterized protein</fullName>
    </submittedName>
</protein>
<comment type="caution">
    <text evidence="2">The sequence shown here is derived from an EMBL/GenBank/DDBJ whole genome shotgun (WGS) entry which is preliminary data.</text>
</comment>